<dbReference type="AlphaFoldDB" id="A0A931HU87"/>
<evidence type="ECO:0000256" key="1">
    <source>
        <dbReference type="SAM" id="SignalP"/>
    </source>
</evidence>
<evidence type="ECO:0000313" key="2">
    <source>
        <dbReference type="EMBL" id="MBH0229533.1"/>
    </source>
</evidence>
<dbReference type="PROSITE" id="PS51257">
    <property type="entry name" value="PROKAR_LIPOPROTEIN"/>
    <property type="match status" value="1"/>
</dbReference>
<evidence type="ECO:0000313" key="3">
    <source>
        <dbReference type="Proteomes" id="UP000614490"/>
    </source>
</evidence>
<feature type="signal peptide" evidence="1">
    <location>
        <begin position="1"/>
        <end position="21"/>
    </location>
</feature>
<sequence>MRLLIFAMVVFIISFFTACSANPDNIKKDFNNKLTDSAIVDEKLYKYRIIPSLFLIEEDSNDYHYVFKLSASPNEDFNTLSNKEKAELAIYVGEFVMKILDSSNLSETLGCKEYQIECSISSVWLQNMDSYLEYSFEKLIQGKDFDVTVGKSVVNNEKISIPNKNGNSVREVSNNITSEGGLELEETSCSSENGLIKAKGYIKNTGSKSYSYVRVKVSYLDSNDKTIDTDWTYGIDSQPLNPNDRRSYEILSNSSDAISNCKQVIVDFD</sequence>
<proteinExistence type="predicted"/>
<dbReference type="InterPro" id="IPR047676">
    <property type="entry name" value="FxLYD_dom"/>
</dbReference>
<dbReference type="RefSeq" id="WP_197316135.1">
    <property type="nucleotide sequence ID" value="NZ_JADZSC010000001.1"/>
</dbReference>
<keyword evidence="3" id="KW-1185">Reference proteome</keyword>
<dbReference type="EMBL" id="JADZSC010000001">
    <property type="protein sequence ID" value="MBH0229533.1"/>
    <property type="molecule type" value="Genomic_DNA"/>
</dbReference>
<protein>
    <recommendedName>
        <fullName evidence="4">Lipoprotein</fullName>
    </recommendedName>
</protein>
<evidence type="ECO:0008006" key="4">
    <source>
        <dbReference type="Google" id="ProtNLM"/>
    </source>
</evidence>
<name>A0A931HU87_9BACI</name>
<keyword evidence="1" id="KW-0732">Signal</keyword>
<organism evidence="2 3">
    <name type="scientific">Halobacillus yeomjeoni</name>
    <dbReference type="NCBI Taxonomy" id="311194"/>
    <lineage>
        <taxon>Bacteria</taxon>
        <taxon>Bacillati</taxon>
        <taxon>Bacillota</taxon>
        <taxon>Bacilli</taxon>
        <taxon>Bacillales</taxon>
        <taxon>Bacillaceae</taxon>
        <taxon>Halobacillus</taxon>
    </lineage>
</organism>
<feature type="chain" id="PRO_5038570243" description="Lipoprotein" evidence="1">
    <location>
        <begin position="22"/>
        <end position="269"/>
    </location>
</feature>
<dbReference type="NCBIfam" id="NF038353">
    <property type="entry name" value="FxLYD_dom"/>
    <property type="match status" value="1"/>
</dbReference>
<comment type="caution">
    <text evidence="2">The sequence shown here is derived from an EMBL/GenBank/DDBJ whole genome shotgun (WGS) entry which is preliminary data.</text>
</comment>
<accession>A0A931HU87</accession>
<reference evidence="2 3" key="1">
    <citation type="journal article" date="2005" name="Int. J. Syst. Evol. Microbiol.">
        <title>Halobacillus yeomjeoni sp. nov., isolated from a marine solar saltern in Korea.</title>
        <authorList>
            <person name="Yoon J.H."/>
            <person name="Kang S.J."/>
            <person name="Lee C.H."/>
            <person name="Oh H.W."/>
            <person name="Oh T.K."/>
        </authorList>
    </citation>
    <scope>NUCLEOTIDE SEQUENCE [LARGE SCALE GENOMIC DNA]</scope>
    <source>
        <strain evidence="2 3">KCTC 3957</strain>
    </source>
</reference>
<gene>
    <name evidence="2" type="ORF">H0267_04825</name>
</gene>
<dbReference type="Proteomes" id="UP000614490">
    <property type="component" value="Unassembled WGS sequence"/>
</dbReference>